<dbReference type="Proteomes" id="UP001597469">
    <property type="component" value="Unassembled WGS sequence"/>
</dbReference>
<organism evidence="3 4">
    <name type="scientific">Spirosoma soli</name>
    <dbReference type="NCBI Taxonomy" id="1770529"/>
    <lineage>
        <taxon>Bacteria</taxon>
        <taxon>Pseudomonadati</taxon>
        <taxon>Bacteroidota</taxon>
        <taxon>Cytophagia</taxon>
        <taxon>Cytophagales</taxon>
        <taxon>Cytophagaceae</taxon>
        <taxon>Spirosoma</taxon>
    </lineage>
</organism>
<keyword evidence="4" id="KW-1185">Reference proteome</keyword>
<protein>
    <submittedName>
        <fullName evidence="3">DUF3828 domain-containing protein</fullName>
    </submittedName>
</protein>
<comment type="caution">
    <text evidence="3">The sequence shown here is derived from an EMBL/GenBank/DDBJ whole genome shotgun (WGS) entry which is preliminary data.</text>
</comment>
<gene>
    <name evidence="3" type="ORF">ACFSUS_16470</name>
</gene>
<evidence type="ECO:0000256" key="1">
    <source>
        <dbReference type="SAM" id="SignalP"/>
    </source>
</evidence>
<dbReference type="Gene3D" id="3.10.450.50">
    <property type="match status" value="1"/>
</dbReference>
<feature type="signal peptide" evidence="1">
    <location>
        <begin position="1"/>
        <end position="18"/>
    </location>
</feature>
<dbReference type="RefSeq" id="WP_381524437.1">
    <property type="nucleotide sequence ID" value="NZ_JBHULN010000009.1"/>
</dbReference>
<dbReference type="EMBL" id="JBHULN010000009">
    <property type="protein sequence ID" value="MFD2572238.1"/>
    <property type="molecule type" value="Genomic_DNA"/>
</dbReference>
<evidence type="ECO:0000259" key="2">
    <source>
        <dbReference type="Pfam" id="PF12883"/>
    </source>
</evidence>
<reference evidence="4" key="1">
    <citation type="journal article" date="2019" name="Int. J. Syst. Evol. Microbiol.">
        <title>The Global Catalogue of Microorganisms (GCM) 10K type strain sequencing project: providing services to taxonomists for standard genome sequencing and annotation.</title>
        <authorList>
            <consortium name="The Broad Institute Genomics Platform"/>
            <consortium name="The Broad Institute Genome Sequencing Center for Infectious Disease"/>
            <person name="Wu L."/>
            <person name="Ma J."/>
        </authorList>
    </citation>
    <scope>NUCLEOTIDE SEQUENCE [LARGE SCALE GENOMIC DNA]</scope>
    <source>
        <strain evidence="4">KCTC 42805</strain>
    </source>
</reference>
<keyword evidence="1" id="KW-0732">Signal</keyword>
<dbReference type="PROSITE" id="PS51257">
    <property type="entry name" value="PROKAR_LIPOPROTEIN"/>
    <property type="match status" value="1"/>
</dbReference>
<proteinExistence type="predicted"/>
<feature type="domain" description="DUF3828" evidence="2">
    <location>
        <begin position="74"/>
        <end position="188"/>
    </location>
</feature>
<dbReference type="InterPro" id="IPR024289">
    <property type="entry name" value="DUF3828"/>
</dbReference>
<feature type="chain" id="PRO_5047148522" evidence="1">
    <location>
        <begin position="19"/>
        <end position="188"/>
    </location>
</feature>
<evidence type="ECO:0000313" key="4">
    <source>
        <dbReference type="Proteomes" id="UP001597469"/>
    </source>
</evidence>
<evidence type="ECO:0000313" key="3">
    <source>
        <dbReference type="EMBL" id="MFD2572238.1"/>
    </source>
</evidence>
<accession>A0ABW5M5E5</accession>
<dbReference type="Pfam" id="PF12883">
    <property type="entry name" value="DUF3828"/>
    <property type="match status" value="1"/>
</dbReference>
<sequence length="188" mass="21214">MKTSLLAFLALVALLACHSEPQTNHEATTPGSSTPDSAAVADAVHGFYQWYVTFLQDPTKQIDFTDDSGEHLQLIRPKLERYLAHVKASGFVSDAFIAGEAAFYQQCSQVWQNEPIDEVPSCLDGDRYFCAQDWDATFWTRSPVRIKTIGPNKIRATLYGSYYNNVMERSIELVRENGKWLISHIDCD</sequence>
<name>A0ABW5M5E5_9BACT</name>